<dbReference type="Proteomes" id="UP000186341">
    <property type="component" value="Unassembled WGS sequence"/>
</dbReference>
<comment type="caution">
    <text evidence="1">The sequence shown here is derived from an EMBL/GenBank/DDBJ whole genome shotgun (WGS) entry which is preliminary data.</text>
</comment>
<protein>
    <submittedName>
        <fullName evidence="1">Uncharacterized protein</fullName>
    </submittedName>
</protein>
<feature type="non-terminal residue" evidence="1">
    <location>
        <position position="100"/>
    </location>
</feature>
<evidence type="ECO:0000313" key="2">
    <source>
        <dbReference type="Proteomes" id="UP000186341"/>
    </source>
</evidence>
<dbReference type="EMBL" id="MPJW01000088">
    <property type="protein sequence ID" value="OLU41291.1"/>
    <property type="molecule type" value="Genomic_DNA"/>
</dbReference>
<sequence length="100" mass="11809">MYLCYDRKNGVEYGKVCCSHWVDGKDRKTYINLGRVIDKQNHIFKNRKRGLFRYDPEQDLYFDVDESKYSSSPVTHSPSLILSFGDVWFLNEYLKSTGLL</sequence>
<proteinExistence type="predicted"/>
<dbReference type="RefSeq" id="WP_198931986.1">
    <property type="nucleotide sequence ID" value="NZ_MPJW01000088.1"/>
</dbReference>
<accession>A0A1U7NHI2</accession>
<evidence type="ECO:0000313" key="1">
    <source>
        <dbReference type="EMBL" id="OLU41291.1"/>
    </source>
</evidence>
<gene>
    <name evidence="1" type="ORF">BO222_03460</name>
</gene>
<dbReference type="AlphaFoldDB" id="A0A1U7NHI2"/>
<reference evidence="1 2" key="1">
    <citation type="submission" date="2016-11" db="EMBL/GenBank/DDBJ databases">
        <title>Description of two novel members of the family Erysipelotrichaceae: Ileibacterium lipovorans gen. nov., sp. nov. and Dubosiella newyorkensis, gen. nov., sp. nov.</title>
        <authorList>
            <person name="Cox L.M."/>
            <person name="Sohn J."/>
            <person name="Tyrrell K.L."/>
            <person name="Citron D.M."/>
            <person name="Lawson P.A."/>
            <person name="Patel N.B."/>
            <person name="Iizumi T."/>
            <person name="Perez-Perez G.I."/>
            <person name="Goldstein E.J."/>
            <person name="Blaser M.J."/>
        </authorList>
    </citation>
    <scope>NUCLEOTIDE SEQUENCE [LARGE SCALE GENOMIC DNA]</scope>
    <source>
        <strain evidence="1 2">NYU-BL-A3</strain>
    </source>
</reference>
<name>A0A1U7NHI2_9FIRM</name>
<keyword evidence="2" id="KW-1185">Reference proteome</keyword>
<dbReference type="GeneID" id="82202280"/>
<organism evidence="1 2">
    <name type="scientific">Ileibacterium valens</name>
    <dbReference type="NCBI Taxonomy" id="1862668"/>
    <lineage>
        <taxon>Bacteria</taxon>
        <taxon>Bacillati</taxon>
        <taxon>Bacillota</taxon>
        <taxon>Erysipelotrichia</taxon>
        <taxon>Erysipelotrichales</taxon>
        <taxon>Erysipelotrichaceae</taxon>
        <taxon>Ileibacterium</taxon>
    </lineage>
</organism>